<evidence type="ECO:0000313" key="2">
    <source>
        <dbReference type="EMBL" id="ORX67965.1"/>
    </source>
</evidence>
<evidence type="ECO:0000256" key="1">
    <source>
        <dbReference type="SAM" id="MobiDB-lite"/>
    </source>
</evidence>
<dbReference type="OrthoDB" id="2602938at2759"/>
<comment type="caution">
    <text evidence="2">The sequence shown here is derived from an EMBL/GenBank/DDBJ whole genome shotgun (WGS) entry which is preliminary data.</text>
</comment>
<accession>A0A1Y1W3T3</accession>
<dbReference type="SUPFAM" id="SSF49599">
    <property type="entry name" value="TRAF domain-like"/>
    <property type="match status" value="1"/>
</dbReference>
<dbReference type="InterPro" id="IPR008974">
    <property type="entry name" value="TRAF-like"/>
</dbReference>
<sequence>MEDVHDSSITDGRASLSAVGPKINVMGSPSTLATETTLGPSEPVFKEFSQEEDEKLLADYLPLFGNQQQVAHRVFHWEIDSWAGLSSTAHSPPFMIAQNKFQIHLEPNTAEPHTLFRLACEPADNDELCVYYCLAISNAECPEVCWKRAIQHRYMAETMAQGSQEIVEHSLLTDAMPDYGRPVIENDYVRISVYIRIIKDRATEPEPESEPMPARQYQRTQAVRKSIMRTKHINSVYSPPHPPPPQMIRVRIITDQHTRDHQEFDIFDFDSPDGFEMLLPRTHQVSELLDTYRSRTEAVGQMDLWILNRRDTGTLRCSHPIEVSAEATLGDLVDMHSFSSDLAYFYCERHTPGLAKPGLTNLIHIKFYDAAADKMVGLGHLRLSFFKKTAAHVPRALQDRQAAARHPAAAVRGGQAGRDQEAR</sequence>
<dbReference type="GeneID" id="63802317"/>
<name>A0A1Y1W3T3_9FUNG</name>
<dbReference type="Proteomes" id="UP000193922">
    <property type="component" value="Unassembled WGS sequence"/>
</dbReference>
<dbReference type="STRING" id="61395.A0A1Y1W3T3"/>
<reference evidence="2 3" key="1">
    <citation type="submission" date="2016-07" db="EMBL/GenBank/DDBJ databases">
        <title>Pervasive Adenine N6-methylation of Active Genes in Fungi.</title>
        <authorList>
            <consortium name="DOE Joint Genome Institute"/>
            <person name="Mondo S.J."/>
            <person name="Dannebaum R.O."/>
            <person name="Kuo R.C."/>
            <person name="Labutti K."/>
            <person name="Haridas S."/>
            <person name="Kuo A."/>
            <person name="Salamov A."/>
            <person name="Ahrendt S.R."/>
            <person name="Lipzen A."/>
            <person name="Sullivan W."/>
            <person name="Andreopoulos W.B."/>
            <person name="Clum A."/>
            <person name="Lindquist E."/>
            <person name="Daum C."/>
            <person name="Ramamoorthy G.K."/>
            <person name="Gryganskyi A."/>
            <person name="Culley D."/>
            <person name="Magnuson J.K."/>
            <person name="James T.Y."/>
            <person name="O'Malley M.A."/>
            <person name="Stajich J.E."/>
            <person name="Spatafora J.W."/>
            <person name="Visel A."/>
            <person name="Grigoriev I.V."/>
        </authorList>
    </citation>
    <scope>NUCLEOTIDE SEQUENCE [LARGE SCALE GENOMIC DNA]</scope>
    <source>
        <strain evidence="2 3">ATCC 12442</strain>
    </source>
</reference>
<protein>
    <submittedName>
        <fullName evidence="2">Uncharacterized protein</fullName>
    </submittedName>
</protein>
<proteinExistence type="predicted"/>
<keyword evidence="3" id="KW-1185">Reference proteome</keyword>
<evidence type="ECO:0000313" key="3">
    <source>
        <dbReference type="Proteomes" id="UP000193922"/>
    </source>
</evidence>
<dbReference type="EMBL" id="MCFD01000011">
    <property type="protein sequence ID" value="ORX67965.1"/>
    <property type="molecule type" value="Genomic_DNA"/>
</dbReference>
<dbReference type="AlphaFoldDB" id="A0A1Y1W3T3"/>
<dbReference type="Gene3D" id="2.60.210.10">
    <property type="entry name" value="Apoptosis, Tumor Necrosis Factor Receptor Associated Protein 2, Chain A"/>
    <property type="match status" value="1"/>
</dbReference>
<organism evidence="2 3">
    <name type="scientific">Linderina pennispora</name>
    <dbReference type="NCBI Taxonomy" id="61395"/>
    <lineage>
        <taxon>Eukaryota</taxon>
        <taxon>Fungi</taxon>
        <taxon>Fungi incertae sedis</taxon>
        <taxon>Zoopagomycota</taxon>
        <taxon>Kickxellomycotina</taxon>
        <taxon>Kickxellomycetes</taxon>
        <taxon>Kickxellales</taxon>
        <taxon>Kickxellaceae</taxon>
        <taxon>Linderina</taxon>
    </lineage>
</organism>
<dbReference type="RefSeq" id="XP_040741811.1">
    <property type="nucleotide sequence ID" value="XM_040885669.1"/>
</dbReference>
<feature type="region of interest" description="Disordered" evidence="1">
    <location>
        <begin position="398"/>
        <end position="423"/>
    </location>
</feature>
<gene>
    <name evidence="2" type="ORF">DL89DRAFT_259195</name>
</gene>